<proteinExistence type="predicted"/>
<protein>
    <submittedName>
        <fullName evidence="2">Uncharacterized protein</fullName>
    </submittedName>
</protein>
<feature type="compositionally biased region" description="Acidic residues" evidence="1">
    <location>
        <begin position="92"/>
        <end position="104"/>
    </location>
</feature>
<dbReference type="OrthoDB" id="3679062at2759"/>
<evidence type="ECO:0000256" key="1">
    <source>
        <dbReference type="SAM" id="MobiDB-lite"/>
    </source>
</evidence>
<feature type="region of interest" description="Disordered" evidence="1">
    <location>
        <begin position="1"/>
        <end position="204"/>
    </location>
</feature>
<sequence length="502" mass="57332">MPSKRKYDSVVELPASEGGDCHLPRKKRTRFQQRQTCERQPAKTNRARRSRGFKQRSRKSSAAENRNANMLAELADLADYNAAPISRRQNNDDDGDNDDEEEEASQPPPRRKREQRSVKDSRIKKTALKPRSKPKARSRKTRTEAEQIAIEAAALVPSPDWVPEAQNSTSDEDSDGGSSDGNIRPPRSLSRKYPPKQPGVQNVSWTEISPELRNMIYAYCMTNEEEKILNVVRYPDGVPRRSARGTTASTNFAYSYWGFTQTCKQVRNEFTPWLLEKRHVRTSLATLNKYIETFHRPHPVTGERTGHIELFCTQAPLTNGGVDIANLLKLEESNDKLHLQFSPTYVSPDIWVLRKADPDHYNELSIMEAISEYHKSTPQHAFADGLITGIRISSIEQAGPTDEEEDPRHEILLNLDVQDYSADKKAWKNCVRRLRSWLFKSGLAQRVGVKVKASFAGGTARMAVRRHNVVDLIWRKSIKDPTRIGRRFSYDRRQNAIVEEPL</sequence>
<organism evidence="2 3">
    <name type="scientific">Paraphoma chrysanthemicola</name>
    <dbReference type="NCBI Taxonomy" id="798071"/>
    <lineage>
        <taxon>Eukaryota</taxon>
        <taxon>Fungi</taxon>
        <taxon>Dikarya</taxon>
        <taxon>Ascomycota</taxon>
        <taxon>Pezizomycotina</taxon>
        <taxon>Dothideomycetes</taxon>
        <taxon>Pleosporomycetidae</taxon>
        <taxon>Pleosporales</taxon>
        <taxon>Pleosporineae</taxon>
        <taxon>Phaeosphaeriaceae</taxon>
        <taxon>Paraphoma</taxon>
    </lineage>
</organism>
<comment type="caution">
    <text evidence="2">The sequence shown here is derived from an EMBL/GenBank/DDBJ whole genome shotgun (WGS) entry which is preliminary data.</text>
</comment>
<dbReference type="EMBL" id="JAGMVJ010000002">
    <property type="protein sequence ID" value="KAH7093488.1"/>
    <property type="molecule type" value="Genomic_DNA"/>
</dbReference>
<dbReference type="AlphaFoldDB" id="A0A8K0REL6"/>
<evidence type="ECO:0000313" key="3">
    <source>
        <dbReference type="Proteomes" id="UP000813461"/>
    </source>
</evidence>
<dbReference type="Proteomes" id="UP000813461">
    <property type="component" value="Unassembled WGS sequence"/>
</dbReference>
<name>A0A8K0REL6_9PLEO</name>
<reference evidence="2" key="1">
    <citation type="journal article" date="2021" name="Nat. Commun.">
        <title>Genetic determinants of endophytism in the Arabidopsis root mycobiome.</title>
        <authorList>
            <person name="Mesny F."/>
            <person name="Miyauchi S."/>
            <person name="Thiergart T."/>
            <person name="Pickel B."/>
            <person name="Atanasova L."/>
            <person name="Karlsson M."/>
            <person name="Huettel B."/>
            <person name="Barry K.W."/>
            <person name="Haridas S."/>
            <person name="Chen C."/>
            <person name="Bauer D."/>
            <person name="Andreopoulos W."/>
            <person name="Pangilinan J."/>
            <person name="LaButti K."/>
            <person name="Riley R."/>
            <person name="Lipzen A."/>
            <person name="Clum A."/>
            <person name="Drula E."/>
            <person name="Henrissat B."/>
            <person name="Kohler A."/>
            <person name="Grigoriev I.V."/>
            <person name="Martin F.M."/>
            <person name="Hacquard S."/>
        </authorList>
    </citation>
    <scope>NUCLEOTIDE SEQUENCE</scope>
    <source>
        <strain evidence="2">MPI-SDFR-AT-0120</strain>
    </source>
</reference>
<gene>
    <name evidence="2" type="ORF">FB567DRAFT_609987</name>
</gene>
<feature type="compositionally biased region" description="Basic residues" evidence="1">
    <location>
        <begin position="45"/>
        <end position="59"/>
    </location>
</feature>
<keyword evidence="3" id="KW-1185">Reference proteome</keyword>
<accession>A0A8K0REL6</accession>
<feature type="compositionally biased region" description="Basic residues" evidence="1">
    <location>
        <begin position="124"/>
        <end position="140"/>
    </location>
</feature>
<evidence type="ECO:0000313" key="2">
    <source>
        <dbReference type="EMBL" id="KAH7093488.1"/>
    </source>
</evidence>